<dbReference type="InterPro" id="IPR045165">
    <property type="entry name" value="Nitrobindin"/>
</dbReference>
<organism evidence="2 3">
    <name type="scientific">Onchocerca flexuosa</name>
    <dbReference type="NCBI Taxonomy" id="387005"/>
    <lineage>
        <taxon>Eukaryota</taxon>
        <taxon>Metazoa</taxon>
        <taxon>Ecdysozoa</taxon>
        <taxon>Nematoda</taxon>
        <taxon>Chromadorea</taxon>
        <taxon>Rhabditida</taxon>
        <taxon>Spirurina</taxon>
        <taxon>Spiruromorpha</taxon>
        <taxon>Filarioidea</taxon>
        <taxon>Onchocercidae</taxon>
        <taxon>Onchocerca</taxon>
    </lineage>
</organism>
<sequence>MFDRPPVNISVRAHTNEGSEYIEVGFMTGKPSVELTGFIKSNQSLNENDQVAIEMVSNTGIITIEEGILRDNEISLTLKYNQGIPKASQYFLKKSRRSFKLKNWNILMEKTVMELSNGTIRKWLKRYRRTKDYLM</sequence>
<proteinExistence type="predicted"/>
<dbReference type="InterPro" id="IPR014878">
    <property type="entry name" value="THAP4-like_heme-bd"/>
</dbReference>
<keyword evidence="3" id="KW-1185">Reference proteome</keyword>
<dbReference type="InterPro" id="IPR012674">
    <property type="entry name" value="Calycin"/>
</dbReference>
<dbReference type="Proteomes" id="UP000242913">
    <property type="component" value="Unassembled WGS sequence"/>
</dbReference>
<reference evidence="2 3" key="1">
    <citation type="submission" date="2015-12" db="EMBL/GenBank/DDBJ databases">
        <title>Draft genome of the nematode, Onchocerca flexuosa.</title>
        <authorList>
            <person name="Mitreva M."/>
        </authorList>
    </citation>
    <scope>NUCLEOTIDE SEQUENCE [LARGE SCALE GENOMIC DNA]</scope>
    <source>
        <strain evidence="2">Red Deer</strain>
    </source>
</reference>
<evidence type="ECO:0000259" key="1">
    <source>
        <dbReference type="Pfam" id="PF08768"/>
    </source>
</evidence>
<feature type="domain" description="THAP4-like heme-binding" evidence="1">
    <location>
        <begin position="29"/>
        <end position="124"/>
    </location>
</feature>
<evidence type="ECO:0000313" key="2">
    <source>
        <dbReference type="EMBL" id="OZC12303.1"/>
    </source>
</evidence>
<dbReference type="AlphaFoldDB" id="A0A238C4A6"/>
<gene>
    <name evidence="2" type="ORF">X798_00825</name>
</gene>
<dbReference type="Gene3D" id="2.40.128.20">
    <property type="match status" value="1"/>
</dbReference>
<dbReference type="EMBL" id="KZ269978">
    <property type="protein sequence ID" value="OZC12303.1"/>
    <property type="molecule type" value="Genomic_DNA"/>
</dbReference>
<evidence type="ECO:0000313" key="3">
    <source>
        <dbReference type="Proteomes" id="UP000242913"/>
    </source>
</evidence>
<name>A0A238C4A6_9BILA</name>
<feature type="non-terminal residue" evidence="2">
    <location>
        <position position="135"/>
    </location>
</feature>
<protein>
    <recommendedName>
        <fullName evidence="1">THAP4-like heme-binding domain-containing protein</fullName>
    </recommendedName>
</protein>
<dbReference type="SUPFAM" id="SSF50814">
    <property type="entry name" value="Lipocalins"/>
    <property type="match status" value="1"/>
</dbReference>
<accession>A0A238C4A6</accession>
<dbReference type="PANTHER" id="PTHR15854">
    <property type="entry name" value="THAP4 PROTEIN"/>
    <property type="match status" value="1"/>
</dbReference>
<dbReference type="OrthoDB" id="58529at2759"/>
<dbReference type="PANTHER" id="PTHR15854:SF17">
    <property type="entry name" value="SHKT DOMAIN-CONTAINING PROTEIN"/>
    <property type="match status" value="1"/>
</dbReference>
<dbReference type="Pfam" id="PF08768">
    <property type="entry name" value="THAP4_heme-bd"/>
    <property type="match status" value="1"/>
</dbReference>